<protein>
    <submittedName>
        <fullName evidence="3">Peptidase propeptide and YPEB domain-containing protein</fullName>
    </submittedName>
</protein>
<dbReference type="OrthoDB" id="8527445at2"/>
<dbReference type="STRING" id="34027.SAMN05421829_103333"/>
<keyword evidence="1" id="KW-0732">Signal</keyword>
<evidence type="ECO:0000259" key="2">
    <source>
        <dbReference type="Pfam" id="PF03413"/>
    </source>
</evidence>
<gene>
    <name evidence="3" type="ORF">SAMN05421829_103333</name>
</gene>
<feature type="signal peptide" evidence="1">
    <location>
        <begin position="1"/>
        <end position="23"/>
    </location>
</feature>
<feature type="domain" description="PepSY" evidence="2">
    <location>
        <begin position="48"/>
        <end position="101"/>
    </location>
</feature>
<dbReference type="RefSeq" id="WP_076601306.1">
    <property type="nucleotide sequence ID" value="NZ_FTMD01000003.1"/>
</dbReference>
<dbReference type="EMBL" id="FTMD01000003">
    <property type="protein sequence ID" value="SIQ31206.1"/>
    <property type="molecule type" value="Genomic_DNA"/>
</dbReference>
<feature type="chain" id="PRO_5013314943" evidence="1">
    <location>
        <begin position="24"/>
        <end position="111"/>
    </location>
</feature>
<accession>A0A1N6RR64</accession>
<evidence type="ECO:0000256" key="1">
    <source>
        <dbReference type="SAM" id="SignalP"/>
    </source>
</evidence>
<dbReference type="Gene3D" id="3.10.450.40">
    <property type="match status" value="1"/>
</dbReference>
<evidence type="ECO:0000313" key="4">
    <source>
        <dbReference type="Proteomes" id="UP000186819"/>
    </source>
</evidence>
<evidence type="ECO:0000313" key="3">
    <source>
        <dbReference type="EMBL" id="SIQ31206.1"/>
    </source>
</evidence>
<proteinExistence type="predicted"/>
<sequence>MRTLVTSAVVGMVVAALSIGPVAAGGDDHDHDRARAALERGEVLPLRTILDKVEREHPGKVVEVELEREHGRWIYEIRLLRSGGALVRLDVDARDGTVLGVRSRGDNGGKR</sequence>
<dbReference type="Proteomes" id="UP000186819">
    <property type="component" value="Unassembled WGS sequence"/>
</dbReference>
<organism evidence="3 4">
    <name type="scientific">Aromatoleum tolulyticum</name>
    <dbReference type="NCBI Taxonomy" id="34027"/>
    <lineage>
        <taxon>Bacteria</taxon>
        <taxon>Pseudomonadati</taxon>
        <taxon>Pseudomonadota</taxon>
        <taxon>Betaproteobacteria</taxon>
        <taxon>Rhodocyclales</taxon>
        <taxon>Rhodocyclaceae</taxon>
        <taxon>Aromatoleum</taxon>
    </lineage>
</organism>
<keyword evidence="4" id="KW-1185">Reference proteome</keyword>
<reference evidence="4" key="1">
    <citation type="submission" date="2017-01" db="EMBL/GenBank/DDBJ databases">
        <authorList>
            <person name="Varghese N."/>
            <person name="Submissions S."/>
        </authorList>
    </citation>
    <scope>NUCLEOTIDE SEQUENCE [LARGE SCALE GENOMIC DNA]</scope>
    <source>
        <strain evidence="4">ATCC 51758</strain>
    </source>
</reference>
<name>A0A1N6RR64_9RHOO</name>
<dbReference type="Pfam" id="PF03413">
    <property type="entry name" value="PepSY"/>
    <property type="match status" value="1"/>
</dbReference>
<dbReference type="AlphaFoldDB" id="A0A1N6RR64"/>
<dbReference type="InterPro" id="IPR025711">
    <property type="entry name" value="PepSY"/>
</dbReference>